<evidence type="ECO:0000256" key="6">
    <source>
        <dbReference type="SAM" id="Phobius"/>
    </source>
</evidence>
<proteinExistence type="predicted"/>
<feature type="transmembrane region" description="Helical" evidence="6">
    <location>
        <begin position="243"/>
        <end position="263"/>
    </location>
</feature>
<dbReference type="PANTHER" id="PTHR43077:SF10">
    <property type="entry name" value="TRANSPORT PERMEASE PROTEIN"/>
    <property type="match status" value="1"/>
</dbReference>
<dbReference type="OrthoDB" id="3288304at2"/>
<dbReference type="Proteomes" id="UP000292118">
    <property type="component" value="Chromosome"/>
</dbReference>
<dbReference type="PANTHER" id="PTHR43077">
    <property type="entry name" value="TRANSPORT PERMEASE YVFS-RELATED"/>
    <property type="match status" value="1"/>
</dbReference>
<keyword evidence="9" id="KW-1185">Reference proteome</keyword>
<dbReference type="Pfam" id="PF12698">
    <property type="entry name" value="ABC2_membrane_3"/>
    <property type="match status" value="1"/>
</dbReference>
<evidence type="ECO:0000313" key="9">
    <source>
        <dbReference type="Proteomes" id="UP000292118"/>
    </source>
</evidence>
<dbReference type="InterPro" id="IPR051328">
    <property type="entry name" value="T7SS_ABC-Transporter"/>
</dbReference>
<keyword evidence="3 6" id="KW-1133">Transmembrane helix</keyword>
<feature type="transmembrane region" description="Helical" evidence="6">
    <location>
        <begin position="614"/>
        <end position="640"/>
    </location>
</feature>
<dbReference type="KEGG" id="xya:ET471_16315"/>
<protein>
    <submittedName>
        <fullName evidence="8">ABC transporter permease</fullName>
    </submittedName>
</protein>
<feature type="transmembrane region" description="Helical" evidence="6">
    <location>
        <begin position="526"/>
        <end position="547"/>
    </location>
</feature>
<feature type="transmembrane region" description="Helical" evidence="6">
    <location>
        <begin position="559"/>
        <end position="580"/>
    </location>
</feature>
<feature type="transmembrane region" description="Helical" evidence="6">
    <location>
        <begin position="671"/>
        <end position="692"/>
    </location>
</feature>
<reference evidence="8 9" key="1">
    <citation type="submission" date="2019-01" db="EMBL/GenBank/DDBJ databases">
        <title>Genome sequencing of strain FW10M-9.</title>
        <authorList>
            <person name="Heo J."/>
            <person name="Kim S.-J."/>
            <person name="Kim J.-S."/>
            <person name="Hong S.-B."/>
            <person name="Kwon S.-W."/>
        </authorList>
    </citation>
    <scope>NUCLEOTIDE SEQUENCE [LARGE SCALE GENOMIC DNA]</scope>
    <source>
        <strain evidence="8 9">FW10M-9</strain>
    </source>
</reference>
<feature type="transmembrane region" description="Helical" evidence="6">
    <location>
        <begin position="327"/>
        <end position="348"/>
    </location>
</feature>
<keyword evidence="4 6" id="KW-0472">Membrane</keyword>
<dbReference type="GO" id="GO:0016020">
    <property type="term" value="C:membrane"/>
    <property type="evidence" value="ECO:0007669"/>
    <property type="project" value="UniProtKB-SubCell"/>
</dbReference>
<evidence type="ECO:0000313" key="8">
    <source>
        <dbReference type="EMBL" id="QAY71400.1"/>
    </source>
</evidence>
<feature type="transmembrane region" description="Helical" evidence="6">
    <location>
        <begin position="385"/>
        <end position="406"/>
    </location>
</feature>
<gene>
    <name evidence="8" type="ORF">ET471_16315</name>
</gene>
<comment type="subcellular location">
    <subcellularLocation>
        <location evidence="1">Membrane</location>
        <topology evidence="1">Multi-pass membrane protein</topology>
    </subcellularLocation>
</comment>
<accession>A0A4P6F613</accession>
<feature type="transmembrane region" description="Helical" evidence="6">
    <location>
        <begin position="36"/>
        <end position="57"/>
    </location>
</feature>
<evidence type="ECO:0000256" key="3">
    <source>
        <dbReference type="ARBA" id="ARBA00022989"/>
    </source>
</evidence>
<dbReference type="InterPro" id="IPR013525">
    <property type="entry name" value="ABC2_TM"/>
</dbReference>
<feature type="region of interest" description="Disordered" evidence="5">
    <location>
        <begin position="1"/>
        <end position="30"/>
    </location>
</feature>
<keyword evidence="2 6" id="KW-0812">Transmembrane</keyword>
<feature type="transmembrane region" description="Helical" evidence="6">
    <location>
        <begin position="212"/>
        <end position="231"/>
    </location>
</feature>
<dbReference type="AlphaFoldDB" id="A0A4P6F613"/>
<organism evidence="8 9">
    <name type="scientific">Xylanimonas protaetiae</name>
    <dbReference type="NCBI Taxonomy" id="2509457"/>
    <lineage>
        <taxon>Bacteria</taxon>
        <taxon>Bacillati</taxon>
        <taxon>Actinomycetota</taxon>
        <taxon>Actinomycetes</taxon>
        <taxon>Micrococcales</taxon>
        <taxon>Promicromonosporaceae</taxon>
        <taxon>Xylanimonas</taxon>
    </lineage>
</organism>
<evidence type="ECO:0000256" key="5">
    <source>
        <dbReference type="SAM" id="MobiDB-lite"/>
    </source>
</evidence>
<sequence>MTSSTVIEPAATPADPPDGRARHAAPGTAPSRRTTIATYVGMLLFPFVMVTMMYSTYVGTMHAPQVRDLPVAVVGTSAPGSTATQAVNALDAVPDSQLDPRLVPDVAAARDLLQSQDVAAVVVPPATGDDHATVLIASAGGASKTQTVQTLVVPTAAGLGWSTQVEDVAPLPAGDSSGTVVMFAAMGMMLAGYVPLSIMMMGTPHLLRLRRFLPVLAGWAVVVPTVIWLLLGPLVGGVQGHYLTFLGVGALTVSAVGLVQLFFAKVAGPLAVLLGMLLLVVFGMPASNLALPVQSMPGFFQALHHVLPLPAAGEALRSILYFDGVGLWPHLVTLAVGLVVGLVAATLVERKNGDAIPAASKFTDSRTPLPALPGGPVRSRGTRHFAAAAFPGTMLVLVVGLMGFSMHAPTVHDLPVAVVGPTQEAAEQTVSALAGGLGDVVDLQVMASADDADAAIKSREIVAAFLLPGATDASAPVLHTASGAGMAQQRAVSAIFTQVTAAQGVSLDQVDIVPLTDQDTQGSNTLYVAMAWVMAGFLVCAVLRGGAPTLRTMHQQLPLLLAWAVVMSTWLWLLFAHLIGAVHGPAWQLIGVGALTIFSVSMATSVVTRSIGMAAVPAVTVVMLLAGVPASGGGLSIYMVPEFFQRLHSVLPLGGAVDAVRSITYFDGIGLVPALFVILAWGAAGLLVNVVLDKHLVKRPVNVPPERFMPRGAAA</sequence>
<evidence type="ECO:0000256" key="2">
    <source>
        <dbReference type="ARBA" id="ARBA00022692"/>
    </source>
</evidence>
<evidence type="ECO:0000256" key="1">
    <source>
        <dbReference type="ARBA" id="ARBA00004141"/>
    </source>
</evidence>
<feature type="transmembrane region" description="Helical" evidence="6">
    <location>
        <begin position="586"/>
        <end position="607"/>
    </location>
</feature>
<evidence type="ECO:0000256" key="4">
    <source>
        <dbReference type="ARBA" id="ARBA00023136"/>
    </source>
</evidence>
<feature type="transmembrane region" description="Helical" evidence="6">
    <location>
        <begin position="270"/>
        <end position="291"/>
    </location>
</feature>
<feature type="transmembrane region" description="Helical" evidence="6">
    <location>
        <begin position="180"/>
        <end position="200"/>
    </location>
</feature>
<dbReference type="RefSeq" id="WP_129190049.1">
    <property type="nucleotide sequence ID" value="NZ_CP035493.1"/>
</dbReference>
<evidence type="ECO:0000259" key="7">
    <source>
        <dbReference type="Pfam" id="PF12698"/>
    </source>
</evidence>
<dbReference type="EMBL" id="CP035493">
    <property type="protein sequence ID" value="QAY71400.1"/>
    <property type="molecule type" value="Genomic_DNA"/>
</dbReference>
<name>A0A4P6F613_9MICO</name>
<feature type="domain" description="ABC-2 type transporter transmembrane" evidence="7">
    <location>
        <begin position="39"/>
        <end position="346"/>
    </location>
</feature>